<dbReference type="Proteomes" id="UP000885750">
    <property type="component" value="Unassembled WGS sequence"/>
</dbReference>
<dbReference type="InterPro" id="IPR036286">
    <property type="entry name" value="LexA/Signal_pep-like_sf"/>
</dbReference>
<comment type="caution">
    <text evidence="2">The sequence shown here is derived from an EMBL/GenBank/DDBJ whole genome shotgun (WGS) entry which is preliminary data.</text>
</comment>
<dbReference type="SUPFAM" id="SSF51306">
    <property type="entry name" value="LexA/Signal peptidase"/>
    <property type="match status" value="1"/>
</dbReference>
<reference evidence="2" key="1">
    <citation type="journal article" date="2020" name="mSystems">
        <title>Genome- and Community-Level Interaction Insights into Carbon Utilization and Element Cycling Functions of Hydrothermarchaeota in Hydrothermal Sediment.</title>
        <authorList>
            <person name="Zhou Z."/>
            <person name="Liu Y."/>
            <person name="Xu W."/>
            <person name="Pan J."/>
            <person name="Luo Z.H."/>
            <person name="Li M."/>
        </authorList>
    </citation>
    <scope>NUCLEOTIDE SEQUENCE [LARGE SCALE GENOMIC DNA]</scope>
    <source>
        <strain evidence="2">HyVt-493</strain>
    </source>
</reference>
<dbReference type="InterPro" id="IPR015927">
    <property type="entry name" value="Peptidase_S24_S26A/B/C"/>
</dbReference>
<name>A0A7V2WUN3_LEUMU</name>
<accession>A0A7V2WUN3</accession>
<dbReference type="AlphaFoldDB" id="A0A7V2WUN3"/>
<dbReference type="InterPro" id="IPR039418">
    <property type="entry name" value="LexA-like"/>
</dbReference>
<sequence length="121" mass="14202">MQETKIQIQDAFKQNMSDGGSCSESEPFALRTLDDSMEPEFATGCIIIIDPSNVYRDGSYVFAKDNKDEYIFRRLRIINDRYFLEPLNDLYETFEIKSSKQIEGIITQRAGKRRSYHKHYN</sequence>
<dbReference type="Pfam" id="PF00717">
    <property type="entry name" value="Peptidase_S24"/>
    <property type="match status" value="1"/>
</dbReference>
<organism evidence="2">
    <name type="scientific">Leucothrix mucor</name>
    <dbReference type="NCBI Taxonomy" id="45248"/>
    <lineage>
        <taxon>Bacteria</taxon>
        <taxon>Pseudomonadati</taxon>
        <taxon>Pseudomonadota</taxon>
        <taxon>Gammaproteobacteria</taxon>
        <taxon>Thiotrichales</taxon>
        <taxon>Thiotrichaceae</taxon>
        <taxon>Leucothrix</taxon>
    </lineage>
</organism>
<proteinExistence type="predicted"/>
<evidence type="ECO:0000313" key="2">
    <source>
        <dbReference type="EMBL" id="HFC91970.1"/>
    </source>
</evidence>
<feature type="domain" description="Peptidase S24/S26A/S26B/S26C" evidence="1">
    <location>
        <begin position="23"/>
        <end position="104"/>
    </location>
</feature>
<evidence type="ECO:0000259" key="1">
    <source>
        <dbReference type="Pfam" id="PF00717"/>
    </source>
</evidence>
<protein>
    <submittedName>
        <fullName evidence="2">S24 family peptidase</fullName>
    </submittedName>
</protein>
<dbReference type="Gene3D" id="2.10.109.10">
    <property type="entry name" value="Umud Fragment, subunit A"/>
    <property type="match status" value="1"/>
</dbReference>
<dbReference type="EMBL" id="DRMS01000160">
    <property type="protein sequence ID" value="HFC91970.1"/>
    <property type="molecule type" value="Genomic_DNA"/>
</dbReference>
<gene>
    <name evidence="2" type="ORF">ENJ51_04080</name>
</gene>
<dbReference type="CDD" id="cd06529">
    <property type="entry name" value="S24_LexA-like"/>
    <property type="match status" value="1"/>
</dbReference>